<proteinExistence type="predicted"/>
<accession>A0A286UPG8</accession>
<feature type="transmembrane region" description="Helical" evidence="2">
    <location>
        <begin position="159"/>
        <end position="178"/>
    </location>
</feature>
<dbReference type="EMBL" id="NBII01000003">
    <property type="protein sequence ID" value="PAV21496.1"/>
    <property type="molecule type" value="Genomic_DNA"/>
</dbReference>
<evidence type="ECO:0000313" key="3">
    <source>
        <dbReference type="EMBL" id="PAV21496.1"/>
    </source>
</evidence>
<reference evidence="3 4" key="1">
    <citation type="journal article" date="2017" name="Mol. Ecol.">
        <title>Comparative and population genomic landscape of Phellinus noxius: A hypervariable fungus causing root rot in trees.</title>
        <authorList>
            <person name="Chung C.L."/>
            <person name="Lee T.J."/>
            <person name="Akiba M."/>
            <person name="Lee H.H."/>
            <person name="Kuo T.H."/>
            <person name="Liu D."/>
            <person name="Ke H.M."/>
            <person name="Yokoi T."/>
            <person name="Roa M.B."/>
            <person name="Lu M.J."/>
            <person name="Chang Y.Y."/>
            <person name="Ann P.J."/>
            <person name="Tsai J.N."/>
            <person name="Chen C.Y."/>
            <person name="Tzean S.S."/>
            <person name="Ota Y."/>
            <person name="Hattori T."/>
            <person name="Sahashi N."/>
            <person name="Liou R.F."/>
            <person name="Kikuchi T."/>
            <person name="Tsai I.J."/>
        </authorList>
    </citation>
    <scope>NUCLEOTIDE SEQUENCE [LARGE SCALE GENOMIC DNA]</scope>
    <source>
        <strain evidence="3 4">FFPRI411160</strain>
    </source>
</reference>
<dbReference type="AlphaFoldDB" id="A0A286UPG8"/>
<keyword evidence="4" id="KW-1185">Reference proteome</keyword>
<dbReference type="InterPro" id="IPR010699">
    <property type="entry name" value="DUF1275"/>
</dbReference>
<dbReference type="Pfam" id="PF06912">
    <property type="entry name" value="DUF1275"/>
    <property type="match status" value="1"/>
</dbReference>
<feature type="transmembrane region" description="Helical" evidence="2">
    <location>
        <begin position="130"/>
        <end position="147"/>
    </location>
</feature>
<evidence type="ECO:0000313" key="4">
    <source>
        <dbReference type="Proteomes" id="UP000217199"/>
    </source>
</evidence>
<dbReference type="PANTHER" id="PTHR37488">
    <property type="entry name" value="DUF1275 DOMAIN-CONTAINING PROTEIN"/>
    <property type="match status" value="1"/>
</dbReference>
<dbReference type="OrthoDB" id="5288586at2759"/>
<dbReference type="InParanoid" id="A0A286UPG8"/>
<feature type="transmembrane region" description="Helical" evidence="2">
    <location>
        <begin position="256"/>
        <end position="273"/>
    </location>
</feature>
<organism evidence="3 4">
    <name type="scientific">Pyrrhoderma noxium</name>
    <dbReference type="NCBI Taxonomy" id="2282107"/>
    <lineage>
        <taxon>Eukaryota</taxon>
        <taxon>Fungi</taxon>
        <taxon>Dikarya</taxon>
        <taxon>Basidiomycota</taxon>
        <taxon>Agaricomycotina</taxon>
        <taxon>Agaricomycetes</taxon>
        <taxon>Hymenochaetales</taxon>
        <taxon>Hymenochaetaceae</taxon>
        <taxon>Pyrrhoderma</taxon>
    </lineage>
</organism>
<feature type="transmembrane region" description="Helical" evidence="2">
    <location>
        <begin position="279"/>
        <end position="299"/>
    </location>
</feature>
<gene>
    <name evidence="3" type="ORF">PNOK_0412300</name>
</gene>
<evidence type="ECO:0000256" key="2">
    <source>
        <dbReference type="SAM" id="Phobius"/>
    </source>
</evidence>
<name>A0A286UPG8_9AGAM</name>
<evidence type="ECO:0000256" key="1">
    <source>
        <dbReference type="SAM" id="MobiDB-lite"/>
    </source>
</evidence>
<keyword evidence="2" id="KW-0812">Transmembrane</keyword>
<protein>
    <submittedName>
        <fullName evidence="3">Uncharacterized protein</fullName>
    </submittedName>
</protein>
<keyword evidence="2" id="KW-0472">Membrane</keyword>
<feature type="transmembrane region" description="Helical" evidence="2">
    <location>
        <begin position="198"/>
        <end position="216"/>
    </location>
</feature>
<dbReference type="Proteomes" id="UP000217199">
    <property type="component" value="Unassembled WGS sequence"/>
</dbReference>
<dbReference type="PANTHER" id="PTHR37488:SF2">
    <property type="entry name" value="DUF1275 DOMAIN-CONTAINING PROTEIN"/>
    <property type="match status" value="1"/>
</dbReference>
<keyword evidence="2" id="KW-1133">Transmembrane helix</keyword>
<dbReference type="STRING" id="2282107.A0A286UPG8"/>
<feature type="transmembrane region" description="Helical" evidence="2">
    <location>
        <begin position="73"/>
        <end position="96"/>
    </location>
</feature>
<comment type="caution">
    <text evidence="3">The sequence shown here is derived from an EMBL/GenBank/DDBJ whole genome shotgun (WGS) entry which is preliminary data.</text>
</comment>
<feature type="region of interest" description="Disordered" evidence="1">
    <location>
        <begin position="1"/>
        <end position="34"/>
    </location>
</feature>
<sequence length="303" mass="32607">MNQPCPPSTSTNLSPPNPKDKRTNPSSTNSSTTVLTLPVPVSSRELEKNEGRQNLESCRDYLFQDINPARATALLLSFCFMSGFINAVPFTAILVWCGFQTGNTVQLAVAIGKFFDPENRDMSFEMADKQALVSLLSYLVGGLLGRYGDRMGPTTRAWLSLGTFGQALLTMAAAITIWKSGEPSIAQTRGDDAWTNTLSFVSLAFASASLGLQAVMSKRVSSHFGATVVLTTLWAEFIGDPHLFKRGYAPSRDHRILAVVAFVLGGIFGRGVLDQIGSAAVFGLGTGMRILIAIGWLFVPSIS</sequence>
<feature type="compositionally biased region" description="Low complexity" evidence="1">
    <location>
        <begin position="24"/>
        <end position="34"/>
    </location>
</feature>